<dbReference type="InterPro" id="IPR019734">
    <property type="entry name" value="TPR_rpt"/>
</dbReference>
<organism evidence="3 4">
    <name type="scientific">Rhizomicrobium electricum</name>
    <dbReference type="NCBI Taxonomy" id="480070"/>
    <lineage>
        <taxon>Bacteria</taxon>
        <taxon>Pseudomonadati</taxon>
        <taxon>Pseudomonadota</taxon>
        <taxon>Alphaproteobacteria</taxon>
        <taxon>Micropepsales</taxon>
        <taxon>Micropepsaceae</taxon>
        <taxon>Rhizomicrobium</taxon>
    </lineage>
</organism>
<feature type="repeat" description="TPR" evidence="2">
    <location>
        <begin position="110"/>
        <end position="143"/>
    </location>
</feature>
<accession>A0ABP3PYJ8</accession>
<name>A0ABP3PYJ8_9PROT</name>
<feature type="repeat" description="TPR" evidence="2">
    <location>
        <begin position="42"/>
        <end position="75"/>
    </location>
</feature>
<evidence type="ECO:0000313" key="3">
    <source>
        <dbReference type="EMBL" id="GAA0574669.1"/>
    </source>
</evidence>
<dbReference type="PANTHER" id="PTHR12788:SF10">
    <property type="entry name" value="PROTEIN-TYROSINE SULFOTRANSFERASE"/>
    <property type="match status" value="1"/>
</dbReference>
<keyword evidence="4" id="KW-1185">Reference proteome</keyword>
<dbReference type="EMBL" id="BAAADD010000006">
    <property type="protein sequence ID" value="GAA0574669.1"/>
    <property type="molecule type" value="Genomic_DNA"/>
</dbReference>
<protein>
    <submittedName>
        <fullName evidence="3">Tetratricopeptide repeat-containing sulfotransferase family protein</fullName>
    </submittedName>
</protein>
<dbReference type="InterPro" id="IPR027417">
    <property type="entry name" value="P-loop_NTPase"/>
</dbReference>
<dbReference type="SUPFAM" id="SSF52540">
    <property type="entry name" value="P-loop containing nucleoside triphosphate hydrolases"/>
    <property type="match status" value="1"/>
</dbReference>
<comment type="caution">
    <text evidence="3">The sequence shown here is derived from an EMBL/GenBank/DDBJ whole genome shotgun (WGS) entry which is preliminary data.</text>
</comment>
<keyword evidence="1" id="KW-0808">Transferase</keyword>
<dbReference type="Pfam" id="PF13432">
    <property type="entry name" value="TPR_16"/>
    <property type="match status" value="1"/>
</dbReference>
<dbReference type="Pfam" id="PF13469">
    <property type="entry name" value="Sulfotransfer_3"/>
    <property type="match status" value="1"/>
</dbReference>
<evidence type="ECO:0000256" key="2">
    <source>
        <dbReference type="PROSITE-ProRule" id="PRU00339"/>
    </source>
</evidence>
<dbReference type="SMART" id="SM00028">
    <property type="entry name" value="TPR"/>
    <property type="match status" value="4"/>
</dbReference>
<dbReference type="Gene3D" id="3.40.50.300">
    <property type="entry name" value="P-loop containing nucleotide triphosphate hydrolases"/>
    <property type="match status" value="1"/>
</dbReference>
<sequence>MYEHEHYRMNDFQAAVALHRQGRLDEAEHHYRAALVAFPNEPDVLYGLGHICSQTGRADEAAYRFEQVLAARPGHAGALIGLAEALEASGRQQAAIGRLEQFIEAEPHNAAVHFVYGRLLKQVGRFDESREALIRAVALNPGNPTFHYMLAESARFTANDTRLIALEALTRDEQHFSGRQRAELHFALFKAYDELERCDEAFAHLAEGNRIYRALVPYEENGVNAFFRGLKETYTAKAMTPFAGAGHPSEVPIFVVGMPRSGTTLVEQILASHPDVHGAGELQYVRDLIDGDFAGPDYPAGLAELGREGLRRFGGYYAVRLAALAPGAKRIVDKLPANFRHLGLLHLAMPRARLIHVVRDACDTCFSCYTQLFASGLNYAYDLGELGRYYRAAEALMSHWRTVLPGESLLQIRYERLIADFETEARRLVAFCGLDWNEACLRFYETRRAVRTKSEFQVRRPIYTSSIGRWRRYEHWLGPLLQALD</sequence>
<proteinExistence type="predicted"/>
<reference evidence="4" key="1">
    <citation type="journal article" date="2019" name="Int. J. Syst. Evol. Microbiol.">
        <title>The Global Catalogue of Microorganisms (GCM) 10K type strain sequencing project: providing services to taxonomists for standard genome sequencing and annotation.</title>
        <authorList>
            <consortium name="The Broad Institute Genomics Platform"/>
            <consortium name="The Broad Institute Genome Sequencing Center for Infectious Disease"/>
            <person name="Wu L."/>
            <person name="Ma J."/>
        </authorList>
    </citation>
    <scope>NUCLEOTIDE SEQUENCE [LARGE SCALE GENOMIC DNA]</scope>
    <source>
        <strain evidence="4">JCM 15089</strain>
    </source>
</reference>
<dbReference type="Pfam" id="PF14559">
    <property type="entry name" value="TPR_19"/>
    <property type="match status" value="1"/>
</dbReference>
<dbReference type="Gene3D" id="1.25.40.10">
    <property type="entry name" value="Tetratricopeptide repeat domain"/>
    <property type="match status" value="1"/>
</dbReference>
<keyword evidence="2" id="KW-0802">TPR repeat</keyword>
<dbReference type="RefSeq" id="WP_166935743.1">
    <property type="nucleotide sequence ID" value="NZ_BAAADD010000006.1"/>
</dbReference>
<dbReference type="PROSITE" id="PS50005">
    <property type="entry name" value="TPR"/>
    <property type="match status" value="2"/>
</dbReference>
<dbReference type="PANTHER" id="PTHR12788">
    <property type="entry name" value="PROTEIN-TYROSINE SULFOTRANSFERASE 2"/>
    <property type="match status" value="1"/>
</dbReference>
<dbReference type="Proteomes" id="UP001499951">
    <property type="component" value="Unassembled WGS sequence"/>
</dbReference>
<dbReference type="InterPro" id="IPR026634">
    <property type="entry name" value="TPST-like"/>
</dbReference>
<dbReference type="InterPro" id="IPR011990">
    <property type="entry name" value="TPR-like_helical_dom_sf"/>
</dbReference>
<dbReference type="SUPFAM" id="SSF48452">
    <property type="entry name" value="TPR-like"/>
    <property type="match status" value="1"/>
</dbReference>
<gene>
    <name evidence="3" type="ORF">GCM10008942_24280</name>
</gene>
<evidence type="ECO:0000256" key="1">
    <source>
        <dbReference type="ARBA" id="ARBA00022679"/>
    </source>
</evidence>
<evidence type="ECO:0000313" key="4">
    <source>
        <dbReference type="Proteomes" id="UP001499951"/>
    </source>
</evidence>